<feature type="compositionally biased region" description="Low complexity" evidence="1">
    <location>
        <begin position="166"/>
        <end position="176"/>
    </location>
</feature>
<keyword evidence="2" id="KW-0472">Membrane</keyword>
<reference evidence="5 6" key="1">
    <citation type="submission" date="2019-07" db="EMBL/GenBank/DDBJ databases">
        <title>R&amp;d 2014.</title>
        <authorList>
            <person name="Klenk H.-P."/>
        </authorList>
    </citation>
    <scope>NUCLEOTIDE SEQUENCE [LARGE SCALE GENOMIC DNA]</scope>
    <source>
        <strain evidence="5 6">DSM 43194</strain>
    </source>
</reference>
<protein>
    <recommendedName>
        <fullName evidence="4">Teneurin NHL domain-containing protein</fullName>
    </recommendedName>
</protein>
<evidence type="ECO:0000259" key="4">
    <source>
        <dbReference type="Pfam" id="PF25021"/>
    </source>
</evidence>
<dbReference type="InterPro" id="IPR056822">
    <property type="entry name" value="TEN_NHL"/>
</dbReference>
<sequence>MVTRGGRAWRRWVTVLCVAALTVLPAGPTAQANGTSGAARQPADPPKPRTIEPVAGGPEAGYSGDGHPAADARIGTTGDVAVGKGGTVYLTDREAGRVRAVGGDGRIDTVPGTRTDESRAGAPRAVAAAGGALFVAGDEAVIRRAAGGAVSVLADVTGQGHENPGEDPAGDSADSADSAEDAAADADERAANAEDEAGRTASDLRPGDALPVVPRADDIAVDGAGAVYVSGSGTVVRIPKGNAGESTVVAGGGTVAAQEADGRPATDARLAGELRIAAGDDGALYLRAGADGDELYRVDPDGTMRTLVTPRDEPGFAGDGGPVGRATFGGELGGPAVGPRGEVVVFDVGNRVVRVIDRDGVVTSLTPPLAESEDGDAPVALAVGDDGAVYVRQGHRIHRLASQNPADPSHAVGAVRDRPYYPSDYSADEPGTVYPVAGADPSAAATASGADEPVPVAAPTPSVPDERRLRLATGSGGVLYYADTDGHRVLKVGRDGGVTVAAGTGEAGFAGDGGRAAAARLDAPQGIDVGPDGSLYIADTGNDRVRKVDARGVITTAAGDGTRVGTEDRDRLLAADGEPATDTPVSPTDVAVGDDGVLYVAEGAHRRLSRVDQDGTISTWAGLGSRRGSDGDGYVATAAALGRPHAITVSPEGRVFFLDRRGDVARPVVRMVDPAGVLFTIAGDADAARSGSGFSGDGGRAVEAELNNPHDLAVRGDGTLYLADSHNARVRAVDPAGRIRTVAGTGERVDGDDGQRARTAPLDEPRTLDVASDGSLRLITASGAAVRSVADGVLGTVASLEEAEPRRPAGPTAVQRPATQVTFGEQGIDALAVDHDGALLLADGTNPLLAVDRHGMLDTASAVDSAVGSPAVDSPAASRVSAVTVAPDGTRYVAAGDVVYRMDRGSDGTGADGADGADAAGGADAGDGAVAVPVAGGGPRPDGPSGDHLDPAGRATLSSFGRVVDLAAAENAVYVATEENVYRVDADGTVRRWLRDAGASGPAVGGIALGEAGEVFAAIPDGGQVWRIDPEGRSDEFAGVGSDGDSYWEGVDGLNASEVALDRPRDVAVDGDIVYIGTGRGVVRVDAGGTVLTVAGPEHTGAVGALALDRHGDLYFADLDAAQVSVVVQPALIEDPFHWEHIGGIVAVGVIVLFGVVRFGPQLWRRVTGRQDASARHEAELSVAGTATLGSDVDSGDEAARGWFDGPARPDQPGEH</sequence>
<evidence type="ECO:0000256" key="1">
    <source>
        <dbReference type="SAM" id="MobiDB-lite"/>
    </source>
</evidence>
<keyword evidence="6" id="KW-1185">Reference proteome</keyword>
<evidence type="ECO:0000313" key="5">
    <source>
        <dbReference type="EMBL" id="TWH18486.1"/>
    </source>
</evidence>
<feature type="region of interest" description="Disordered" evidence="1">
    <location>
        <begin position="1186"/>
        <end position="1216"/>
    </location>
</feature>
<feature type="region of interest" description="Disordered" evidence="1">
    <location>
        <begin position="909"/>
        <end position="954"/>
    </location>
</feature>
<keyword evidence="2" id="KW-0812">Transmembrane</keyword>
<dbReference type="Gene3D" id="2.120.10.30">
    <property type="entry name" value="TolB, C-terminal domain"/>
    <property type="match status" value="2"/>
</dbReference>
<evidence type="ECO:0000313" key="6">
    <source>
        <dbReference type="Proteomes" id="UP000317303"/>
    </source>
</evidence>
<dbReference type="Proteomes" id="UP000317303">
    <property type="component" value="Unassembled WGS sequence"/>
</dbReference>
<name>A0A660C575_9PSEU</name>
<comment type="caution">
    <text evidence="5">The sequence shown here is derived from an EMBL/GenBank/DDBJ whole genome shotgun (WGS) entry which is preliminary data.</text>
</comment>
<dbReference type="Gene3D" id="2.130.10.10">
    <property type="entry name" value="YVTN repeat-like/Quinoprotein amine dehydrogenase"/>
    <property type="match status" value="2"/>
</dbReference>
<keyword evidence="3" id="KW-0732">Signal</keyword>
<feature type="signal peptide" evidence="3">
    <location>
        <begin position="1"/>
        <end position="32"/>
    </location>
</feature>
<feature type="region of interest" description="Disordered" evidence="1">
    <location>
        <begin position="157"/>
        <end position="211"/>
    </location>
</feature>
<gene>
    <name evidence="5" type="ORF">JD82_00304</name>
</gene>
<feature type="transmembrane region" description="Helical" evidence="2">
    <location>
        <begin position="1142"/>
        <end position="1160"/>
    </location>
</feature>
<evidence type="ECO:0000256" key="3">
    <source>
        <dbReference type="SAM" id="SignalP"/>
    </source>
</evidence>
<proteinExistence type="predicted"/>
<accession>A0A660C575</accession>
<feature type="compositionally biased region" description="Low complexity" evidence="1">
    <location>
        <begin position="914"/>
        <end position="934"/>
    </location>
</feature>
<feature type="region of interest" description="Disordered" evidence="1">
    <location>
        <begin position="27"/>
        <end position="78"/>
    </location>
</feature>
<feature type="domain" description="Teneurin NHL" evidence="4">
    <location>
        <begin position="695"/>
        <end position="746"/>
    </location>
</feature>
<dbReference type="AlphaFoldDB" id="A0A660C575"/>
<dbReference type="EMBL" id="VLJV01000001">
    <property type="protein sequence ID" value="TWH18486.1"/>
    <property type="molecule type" value="Genomic_DNA"/>
</dbReference>
<feature type="region of interest" description="Disordered" evidence="1">
    <location>
        <begin position="436"/>
        <end position="462"/>
    </location>
</feature>
<feature type="compositionally biased region" description="Low complexity" evidence="1">
    <location>
        <begin position="437"/>
        <end position="455"/>
    </location>
</feature>
<dbReference type="InterPro" id="IPR015943">
    <property type="entry name" value="WD40/YVTN_repeat-like_dom_sf"/>
</dbReference>
<dbReference type="SUPFAM" id="SSF63829">
    <property type="entry name" value="Calcium-dependent phosphotriesterase"/>
    <property type="match status" value="1"/>
</dbReference>
<dbReference type="InterPro" id="IPR011042">
    <property type="entry name" value="6-blade_b-propeller_TolB-like"/>
</dbReference>
<organism evidence="5 6">
    <name type="scientific">Prauserella rugosa</name>
    <dbReference type="NCBI Taxonomy" id="43354"/>
    <lineage>
        <taxon>Bacteria</taxon>
        <taxon>Bacillati</taxon>
        <taxon>Actinomycetota</taxon>
        <taxon>Actinomycetes</taxon>
        <taxon>Pseudonocardiales</taxon>
        <taxon>Pseudonocardiaceae</taxon>
        <taxon>Prauserella</taxon>
    </lineage>
</organism>
<feature type="region of interest" description="Disordered" evidence="1">
    <location>
        <begin position="102"/>
        <end position="121"/>
    </location>
</feature>
<feature type="domain" description="Teneurin NHL" evidence="4">
    <location>
        <begin position="499"/>
        <end position="560"/>
    </location>
</feature>
<dbReference type="SUPFAM" id="SSF101898">
    <property type="entry name" value="NHL repeat"/>
    <property type="match status" value="2"/>
</dbReference>
<dbReference type="PANTHER" id="PTHR46388:SF2">
    <property type="entry name" value="NHL REPEAT-CONTAINING PROTEIN 2"/>
    <property type="match status" value="1"/>
</dbReference>
<evidence type="ECO:0000256" key="2">
    <source>
        <dbReference type="SAM" id="Phobius"/>
    </source>
</evidence>
<keyword evidence="2" id="KW-1133">Transmembrane helix</keyword>
<dbReference type="Pfam" id="PF25021">
    <property type="entry name" value="TEN_NHL"/>
    <property type="match status" value="2"/>
</dbReference>
<feature type="chain" id="PRO_5024959487" description="Teneurin NHL domain-containing protein" evidence="3">
    <location>
        <begin position="33"/>
        <end position="1216"/>
    </location>
</feature>
<feature type="compositionally biased region" description="Basic and acidic residues" evidence="1">
    <location>
        <begin position="186"/>
        <end position="198"/>
    </location>
</feature>
<dbReference type="PANTHER" id="PTHR46388">
    <property type="entry name" value="NHL REPEAT-CONTAINING PROTEIN 2"/>
    <property type="match status" value="1"/>
</dbReference>